<keyword evidence="2" id="KW-1185">Reference proteome</keyword>
<sequence>MRLFIFICCFCIYNLGNAQQAVAEKVSGEWVLKNQDSLKKVVNKLFIKDSVQPNFHNIFVHQNITLAEKQESYHCVILEDTIQKIRVARIFVEEEEKLFFKEDGSFYSMYMICVGVDDCYPNIAIMEGKKYWGCGETLYCDTTKKCKSMKIISY</sequence>
<dbReference type="STRING" id="579105.SAMN04488096_10761"/>
<gene>
    <name evidence="1" type="ORF">SAMN04488096_10761</name>
</gene>
<dbReference type="AlphaFoldDB" id="A0A1M6G0N4"/>
<organism evidence="1 2">
    <name type="scientific">Mesonia phycicola</name>
    <dbReference type="NCBI Taxonomy" id="579105"/>
    <lineage>
        <taxon>Bacteria</taxon>
        <taxon>Pseudomonadati</taxon>
        <taxon>Bacteroidota</taxon>
        <taxon>Flavobacteriia</taxon>
        <taxon>Flavobacteriales</taxon>
        <taxon>Flavobacteriaceae</taxon>
        <taxon>Mesonia</taxon>
    </lineage>
</organism>
<dbReference type="RefSeq" id="WP_073151939.1">
    <property type="nucleotide sequence ID" value="NZ_FQYY01000007.1"/>
</dbReference>
<protein>
    <submittedName>
        <fullName evidence="1">Uncharacterized protein</fullName>
    </submittedName>
</protein>
<dbReference type="EMBL" id="FQYY01000007">
    <property type="protein sequence ID" value="SHJ03535.1"/>
    <property type="molecule type" value="Genomic_DNA"/>
</dbReference>
<name>A0A1M6G0N4_9FLAO</name>
<dbReference type="Proteomes" id="UP000184225">
    <property type="component" value="Unassembled WGS sequence"/>
</dbReference>
<evidence type="ECO:0000313" key="2">
    <source>
        <dbReference type="Proteomes" id="UP000184225"/>
    </source>
</evidence>
<reference evidence="1 2" key="1">
    <citation type="submission" date="2016-11" db="EMBL/GenBank/DDBJ databases">
        <authorList>
            <person name="Jaros S."/>
            <person name="Januszkiewicz K."/>
            <person name="Wedrychowicz H."/>
        </authorList>
    </citation>
    <scope>NUCLEOTIDE SEQUENCE [LARGE SCALE GENOMIC DNA]</scope>
    <source>
        <strain evidence="1 2">DSM 21425</strain>
    </source>
</reference>
<dbReference type="OrthoDB" id="1373320at2"/>
<accession>A0A1M6G0N4</accession>
<proteinExistence type="predicted"/>
<evidence type="ECO:0000313" key="1">
    <source>
        <dbReference type="EMBL" id="SHJ03535.1"/>
    </source>
</evidence>